<dbReference type="KEGG" id="psty:BFS30_22465"/>
<feature type="chain" id="PRO_5009098835" description="Outer membrane protein beta-barrel domain-containing protein" evidence="1">
    <location>
        <begin position="24"/>
        <end position="232"/>
    </location>
</feature>
<evidence type="ECO:0000259" key="2">
    <source>
        <dbReference type="Pfam" id="PF13568"/>
    </source>
</evidence>
<feature type="domain" description="Outer membrane protein beta-barrel" evidence="2">
    <location>
        <begin position="24"/>
        <end position="204"/>
    </location>
</feature>
<dbReference type="InterPro" id="IPR011250">
    <property type="entry name" value="OMP/PagP_B-barrel"/>
</dbReference>
<dbReference type="SUPFAM" id="SSF56925">
    <property type="entry name" value="OMPA-like"/>
    <property type="match status" value="1"/>
</dbReference>
<feature type="signal peptide" evidence="1">
    <location>
        <begin position="1"/>
        <end position="23"/>
    </location>
</feature>
<dbReference type="Proteomes" id="UP000094313">
    <property type="component" value="Chromosome"/>
</dbReference>
<name>A0A1D7QLY7_9SPHI</name>
<dbReference type="RefSeq" id="WP_069381339.1">
    <property type="nucleotide sequence ID" value="NZ_CP017141.1"/>
</dbReference>
<protein>
    <recommendedName>
        <fullName evidence="2">Outer membrane protein beta-barrel domain-containing protein</fullName>
    </recommendedName>
</protein>
<keyword evidence="1" id="KW-0732">Signal</keyword>
<dbReference type="Pfam" id="PF13568">
    <property type="entry name" value="OMP_b-brl_2"/>
    <property type="match status" value="1"/>
</dbReference>
<dbReference type="AlphaFoldDB" id="A0A1D7QLY7"/>
<dbReference type="EMBL" id="CP017141">
    <property type="protein sequence ID" value="AOM79677.1"/>
    <property type="molecule type" value="Genomic_DNA"/>
</dbReference>
<sequence>MTIKKLRYILTVLTVMYASTAIAQLNIGVDAGISYNKLQVEMADDEIRLSKNSGYIVNVNIDQKINKWLAIEVSPGLIQKNYRVENKNNIYQNVTNTYLHLPITAKYEMKVLKKINLSAALGAYYAYWIESTMEGVAPNVFELSTNPEGNETVRLERIKSNYRFNAKQDNRSEFGWVAKIGLDYRVLKNVSATIKGHFYQSITDQQKRVSEIHAQKYNQTTALTIGGVYHFQ</sequence>
<evidence type="ECO:0000313" key="3">
    <source>
        <dbReference type="EMBL" id="AOM79677.1"/>
    </source>
</evidence>
<evidence type="ECO:0000313" key="4">
    <source>
        <dbReference type="Proteomes" id="UP000094313"/>
    </source>
</evidence>
<accession>A0A1D7QLY7</accession>
<dbReference type="OrthoDB" id="1007524at2"/>
<keyword evidence="4" id="KW-1185">Reference proteome</keyword>
<reference evidence="3 4" key="1">
    <citation type="submission" date="2016-08" db="EMBL/GenBank/DDBJ databases">
        <authorList>
            <person name="Seilhamer J.J."/>
        </authorList>
    </citation>
    <scope>NUCLEOTIDE SEQUENCE [LARGE SCALE GENOMIC DNA]</scope>
    <source>
        <strain evidence="3 4">DX4</strain>
    </source>
</reference>
<organism evidence="3 4">
    <name type="scientific">Pedobacter steynii</name>
    <dbReference type="NCBI Taxonomy" id="430522"/>
    <lineage>
        <taxon>Bacteria</taxon>
        <taxon>Pseudomonadati</taxon>
        <taxon>Bacteroidota</taxon>
        <taxon>Sphingobacteriia</taxon>
        <taxon>Sphingobacteriales</taxon>
        <taxon>Sphingobacteriaceae</taxon>
        <taxon>Pedobacter</taxon>
    </lineage>
</organism>
<dbReference type="InterPro" id="IPR025665">
    <property type="entry name" value="Beta-barrel_OMP_2"/>
</dbReference>
<dbReference type="Gene3D" id="2.40.160.20">
    <property type="match status" value="1"/>
</dbReference>
<proteinExistence type="predicted"/>
<evidence type="ECO:0000256" key="1">
    <source>
        <dbReference type="SAM" id="SignalP"/>
    </source>
</evidence>
<gene>
    <name evidence="3" type="ORF">BFS30_22465</name>
</gene>